<name>A0AA48RAZ5_9ZZZZ</name>
<organism evidence="12">
    <name type="scientific">freshwater sediment metagenome</name>
    <dbReference type="NCBI Taxonomy" id="556182"/>
    <lineage>
        <taxon>unclassified sequences</taxon>
        <taxon>metagenomes</taxon>
        <taxon>ecological metagenomes</taxon>
    </lineage>
</organism>
<evidence type="ECO:0000256" key="9">
    <source>
        <dbReference type="ARBA" id="ARBA00023146"/>
    </source>
</evidence>
<comment type="subcellular location">
    <subcellularLocation>
        <location evidence="1">Cytoplasm</location>
    </subcellularLocation>
</comment>
<dbReference type="EMBL" id="OY288114">
    <property type="protein sequence ID" value="CAJ0893683.1"/>
    <property type="molecule type" value="Genomic_DNA"/>
</dbReference>
<dbReference type="GO" id="GO:0004814">
    <property type="term" value="F:arginine-tRNA ligase activity"/>
    <property type="evidence" value="ECO:0007669"/>
    <property type="project" value="InterPro"/>
</dbReference>
<dbReference type="GO" id="GO:0006420">
    <property type="term" value="P:arginyl-tRNA aminoacylation"/>
    <property type="evidence" value="ECO:0007669"/>
    <property type="project" value="InterPro"/>
</dbReference>
<keyword evidence="6" id="KW-0547">Nucleotide-binding</keyword>
<proteinExistence type="inferred from homology"/>
<keyword evidence="8" id="KW-0648">Protein biosynthesis</keyword>
<dbReference type="InterPro" id="IPR008909">
    <property type="entry name" value="DALR_anticod-bd"/>
</dbReference>
<evidence type="ECO:0000256" key="1">
    <source>
        <dbReference type="ARBA" id="ARBA00004496"/>
    </source>
</evidence>
<dbReference type="Pfam" id="PF05746">
    <property type="entry name" value="DALR_1"/>
    <property type="match status" value="1"/>
</dbReference>
<evidence type="ECO:0000256" key="6">
    <source>
        <dbReference type="ARBA" id="ARBA00022741"/>
    </source>
</evidence>
<sequence length="143" mass="15894">MPASKQEALDKFIASEEGQKTLGDFRRLVEILEADREKDGPRAYSHRHAPNLRIEPQEHKLAAAIARAREETAERLEKKDFSGSLRSLAKLHAPLSAFLDNVTVNVENADLRLNRLRLLAEARRVTAGVADFEKLIGEGAAQA</sequence>
<dbReference type="GO" id="GO:0005524">
    <property type="term" value="F:ATP binding"/>
    <property type="evidence" value="ECO:0007669"/>
    <property type="project" value="UniProtKB-KW"/>
</dbReference>
<evidence type="ECO:0000313" key="12">
    <source>
        <dbReference type="EMBL" id="CAJ0893683.1"/>
    </source>
</evidence>
<evidence type="ECO:0000256" key="3">
    <source>
        <dbReference type="ARBA" id="ARBA00012829"/>
    </source>
</evidence>
<evidence type="ECO:0000256" key="5">
    <source>
        <dbReference type="ARBA" id="ARBA00022598"/>
    </source>
</evidence>
<feature type="domain" description="DALR anticodon binding" evidence="11">
    <location>
        <begin position="27"/>
        <end position="125"/>
    </location>
</feature>
<dbReference type="PANTHER" id="PTHR30075:SF2">
    <property type="entry name" value="GLYCINE--TRNA LIGASE, CHLOROPLASTIC_MITOCHONDRIAL 2"/>
    <property type="match status" value="1"/>
</dbReference>
<gene>
    <name evidence="12" type="ORF">AMST5_04325</name>
</gene>
<evidence type="ECO:0000256" key="7">
    <source>
        <dbReference type="ARBA" id="ARBA00022840"/>
    </source>
</evidence>
<evidence type="ECO:0000256" key="10">
    <source>
        <dbReference type="ARBA" id="ARBA00047937"/>
    </source>
</evidence>
<dbReference type="AlphaFoldDB" id="A0AA48RAZ5"/>
<evidence type="ECO:0000256" key="4">
    <source>
        <dbReference type="ARBA" id="ARBA00022490"/>
    </source>
</evidence>
<keyword evidence="7" id="KW-0067">ATP-binding</keyword>
<dbReference type="GO" id="GO:0006426">
    <property type="term" value="P:glycyl-tRNA aminoacylation"/>
    <property type="evidence" value="ECO:0007669"/>
    <property type="project" value="InterPro"/>
</dbReference>
<reference evidence="12" key="1">
    <citation type="submission" date="2023-07" db="EMBL/GenBank/DDBJ databases">
        <authorList>
            <person name="Pelsma A.J. K."/>
        </authorList>
    </citation>
    <scope>NUCLEOTIDE SEQUENCE</scope>
</reference>
<comment type="catalytic activity">
    <reaction evidence="10">
        <text>tRNA(Gly) + glycine + ATP = glycyl-tRNA(Gly) + AMP + diphosphate</text>
        <dbReference type="Rhea" id="RHEA:16013"/>
        <dbReference type="Rhea" id="RHEA-COMP:9664"/>
        <dbReference type="Rhea" id="RHEA-COMP:9683"/>
        <dbReference type="ChEBI" id="CHEBI:30616"/>
        <dbReference type="ChEBI" id="CHEBI:33019"/>
        <dbReference type="ChEBI" id="CHEBI:57305"/>
        <dbReference type="ChEBI" id="CHEBI:78442"/>
        <dbReference type="ChEBI" id="CHEBI:78522"/>
        <dbReference type="ChEBI" id="CHEBI:456215"/>
        <dbReference type="EC" id="6.1.1.14"/>
    </reaction>
</comment>
<dbReference type="EC" id="6.1.1.14" evidence="3"/>
<dbReference type="GO" id="GO:0005829">
    <property type="term" value="C:cytosol"/>
    <property type="evidence" value="ECO:0007669"/>
    <property type="project" value="TreeGrafter"/>
</dbReference>
<keyword evidence="9" id="KW-0030">Aminoacyl-tRNA synthetase</keyword>
<evidence type="ECO:0000256" key="2">
    <source>
        <dbReference type="ARBA" id="ARBA00008226"/>
    </source>
</evidence>
<accession>A0AA48RAZ5</accession>
<evidence type="ECO:0000259" key="11">
    <source>
        <dbReference type="Pfam" id="PF05746"/>
    </source>
</evidence>
<keyword evidence="5" id="KW-0436">Ligase</keyword>
<keyword evidence="4" id="KW-0963">Cytoplasm</keyword>
<dbReference type="GO" id="GO:0004820">
    <property type="term" value="F:glycine-tRNA ligase activity"/>
    <property type="evidence" value="ECO:0007669"/>
    <property type="project" value="UniProtKB-EC"/>
</dbReference>
<dbReference type="PROSITE" id="PS50861">
    <property type="entry name" value="AA_TRNA_LIGASE_II_GLYAB"/>
    <property type="match status" value="1"/>
</dbReference>
<dbReference type="InterPro" id="IPR006194">
    <property type="entry name" value="Gly-tRNA-synth_heterodimer"/>
</dbReference>
<protein>
    <recommendedName>
        <fullName evidence="3">glycine--tRNA ligase</fullName>
        <ecNumber evidence="3">6.1.1.14</ecNumber>
    </recommendedName>
</protein>
<dbReference type="PANTHER" id="PTHR30075">
    <property type="entry name" value="GLYCYL-TRNA SYNTHETASE"/>
    <property type="match status" value="1"/>
</dbReference>
<comment type="similarity">
    <text evidence="2">Belongs to the class-II aminoacyl-tRNA synthetase family.</text>
</comment>
<evidence type="ECO:0000256" key="8">
    <source>
        <dbReference type="ARBA" id="ARBA00022917"/>
    </source>
</evidence>